<dbReference type="CDD" id="cd02440">
    <property type="entry name" value="AdoMet_MTases"/>
    <property type="match status" value="1"/>
</dbReference>
<keyword evidence="2" id="KW-0489">Methyltransferase</keyword>
<name>A0A0T9KZJ8_YERKR</name>
<reference evidence="2 3" key="1">
    <citation type="submission" date="2015-03" db="EMBL/GenBank/DDBJ databases">
        <authorList>
            <person name="Murphy D."/>
        </authorList>
    </citation>
    <scope>NUCLEOTIDE SEQUENCE [LARGE SCALE GENOMIC DNA]</scope>
    <source>
        <strain evidence="2 3">FCF326</strain>
    </source>
</reference>
<organism evidence="2 3">
    <name type="scientific">Yersinia kristensenii</name>
    <dbReference type="NCBI Taxonomy" id="28152"/>
    <lineage>
        <taxon>Bacteria</taxon>
        <taxon>Pseudomonadati</taxon>
        <taxon>Pseudomonadota</taxon>
        <taxon>Gammaproteobacteria</taxon>
        <taxon>Enterobacterales</taxon>
        <taxon>Yersiniaceae</taxon>
        <taxon>Yersinia</taxon>
    </lineage>
</organism>
<dbReference type="EMBL" id="CPYI01000003">
    <property type="protein sequence ID" value="CNE43719.1"/>
    <property type="molecule type" value="Genomic_DNA"/>
</dbReference>
<dbReference type="AlphaFoldDB" id="A0A0T9KZJ8"/>
<gene>
    <name evidence="2" type="ORF">ERS008491_01290</name>
</gene>
<protein>
    <submittedName>
        <fullName evidence="2">Methyltransferase domain</fullName>
    </submittedName>
</protein>
<proteinExistence type="predicted"/>
<dbReference type="InterPro" id="IPR029063">
    <property type="entry name" value="SAM-dependent_MTases_sf"/>
</dbReference>
<dbReference type="Gene3D" id="3.40.50.150">
    <property type="entry name" value="Vaccinia Virus protein VP39"/>
    <property type="match status" value="1"/>
</dbReference>
<feature type="coiled-coil region" evidence="1">
    <location>
        <begin position="165"/>
        <end position="192"/>
    </location>
</feature>
<dbReference type="GO" id="GO:0032259">
    <property type="term" value="P:methylation"/>
    <property type="evidence" value="ECO:0007669"/>
    <property type="project" value="UniProtKB-KW"/>
</dbReference>
<evidence type="ECO:0000256" key="1">
    <source>
        <dbReference type="SAM" id="Coils"/>
    </source>
</evidence>
<accession>A0A0T9KZJ8</accession>
<dbReference type="RefSeq" id="WP_338107957.1">
    <property type="nucleotide sequence ID" value="NZ_CAWMAB010000003.1"/>
</dbReference>
<evidence type="ECO:0000313" key="3">
    <source>
        <dbReference type="Proteomes" id="UP000045824"/>
    </source>
</evidence>
<dbReference type="GO" id="GO:0008168">
    <property type="term" value="F:methyltransferase activity"/>
    <property type="evidence" value="ECO:0007669"/>
    <property type="project" value="UniProtKB-KW"/>
</dbReference>
<evidence type="ECO:0000313" key="2">
    <source>
        <dbReference type="EMBL" id="CNE43719.1"/>
    </source>
</evidence>
<sequence length="218" mass="24360">MPEKIQYICRTEGWVFPDNAEDIDPADRTDPRAVFVDIRSESHTLCDGRNLDIRPDIVADFRQLPFADNTFQIVVFDPPHLTHCGPEGWQGKKYGILSKSWKDDLTKGFAEAFRVLRPGGVLIFKWNEVHIPTRDIIKLSPVPPIFGHPSGKRANTNWVCFQKPGEDLIAQLAAAEAQIKDMKEVLRGIHNTAIDPYGSRAGIAIAAKRAVLGDAYAE</sequence>
<dbReference type="Proteomes" id="UP000045824">
    <property type="component" value="Unassembled WGS sequence"/>
</dbReference>
<keyword evidence="1" id="KW-0175">Coiled coil</keyword>
<dbReference type="SUPFAM" id="SSF53335">
    <property type="entry name" value="S-adenosyl-L-methionine-dependent methyltransferases"/>
    <property type="match status" value="1"/>
</dbReference>
<keyword evidence="2" id="KW-0808">Transferase</keyword>